<dbReference type="Gene3D" id="3.40.605.10">
    <property type="entry name" value="Aldehyde Dehydrogenase, Chain A, domain 1"/>
    <property type="match status" value="1"/>
</dbReference>
<feature type="binding site" evidence="4">
    <location>
        <begin position="226"/>
        <end position="231"/>
    </location>
    <ligand>
        <name>NAD(+)</name>
        <dbReference type="ChEBI" id="CHEBI:57540"/>
    </ligand>
</feature>
<organism evidence="8 9">
    <name type="scientific">Kushneria sinocarnis</name>
    <dbReference type="NCBI Taxonomy" id="595502"/>
    <lineage>
        <taxon>Bacteria</taxon>
        <taxon>Pseudomonadati</taxon>
        <taxon>Pseudomonadota</taxon>
        <taxon>Gammaproteobacteria</taxon>
        <taxon>Oceanospirillales</taxon>
        <taxon>Halomonadaceae</taxon>
        <taxon>Kushneria</taxon>
    </lineage>
</organism>
<dbReference type="HAMAP" id="MF_01174">
    <property type="entry name" value="Aldedh_AstD"/>
    <property type="match status" value="1"/>
</dbReference>
<feature type="region of interest" description="Disordered" evidence="6">
    <location>
        <begin position="480"/>
        <end position="501"/>
    </location>
</feature>
<dbReference type="NCBIfam" id="NF006992">
    <property type="entry name" value="PRK09457.1"/>
    <property type="match status" value="1"/>
</dbReference>
<accession>A0A420X088</accession>
<comment type="function">
    <text evidence="4">Catalyzes the NAD-dependent reduction of succinylglutamate semialdehyde into succinylglutamate.</text>
</comment>
<dbReference type="EC" id="1.2.1.71" evidence="4"/>
<comment type="caution">
    <text evidence="8">The sequence shown here is derived from an EMBL/GenBank/DDBJ whole genome shotgun (WGS) entry which is preliminary data.</text>
</comment>
<dbReference type="AlphaFoldDB" id="A0A420X088"/>
<comment type="similarity">
    <text evidence="4">Belongs to the aldehyde dehydrogenase family. AstD subfamily.</text>
</comment>
<sequence>MTISVKQQQFIGGAWQGGAAAVFEKTNPVRGERLWQGAAADDGQVAAAVQAARAAFPAWARAGFEARRAIVEAFRERLEHHRDRLARTIAAETGKPLWEAGTEVQAMIGKIAISEAAYHERTGERSKEIPGGQAVLRHRPHGVLAVFGPYNFPGHLPNGHIVPALLAGNAVVFKPSELTPATADLTVQCWQEAGLPDGVLNLVQGAVPVGQALAGSADIDGLLFTGSANTGKRLHEQFGGRVDRILALEMGGNNPLVVTEGFDPAAAVLTIVQSAFVSGGQRCTCARRLLVPAGDTGDRLIEALVRTLASLKVSDPFAECEQSPFYGGLATPEAAERLCAVQDELEAQGARVLSRMRLLEPGTSLVSPGLLDVTGMTLPDEEYFGPLLKVYRYRSWDEAIDMANDTRYGLAAGLIGGTPHDWEDFRLRIRAGIVNWNRQTTGAASDAPFGGIGDSGNHRPSAWYAADYCAWPMASMESETASLPQQLPPGISLDAVTEHDT</sequence>
<dbReference type="CDD" id="cd07095">
    <property type="entry name" value="ALDH_SGSD_AstD"/>
    <property type="match status" value="1"/>
</dbReference>
<dbReference type="InterPro" id="IPR017649">
    <property type="entry name" value="SuccinylGlu_semiald_DH_AstD"/>
</dbReference>
<comment type="catalytic activity">
    <reaction evidence="4">
        <text>N-succinyl-L-glutamate 5-semialdehyde + NAD(+) + H2O = N-succinyl-L-glutamate + NADH + 2 H(+)</text>
        <dbReference type="Rhea" id="RHEA:10812"/>
        <dbReference type="ChEBI" id="CHEBI:15377"/>
        <dbReference type="ChEBI" id="CHEBI:15378"/>
        <dbReference type="ChEBI" id="CHEBI:57540"/>
        <dbReference type="ChEBI" id="CHEBI:57945"/>
        <dbReference type="ChEBI" id="CHEBI:58520"/>
        <dbReference type="ChEBI" id="CHEBI:58763"/>
        <dbReference type="EC" id="1.2.1.71"/>
    </reaction>
</comment>
<dbReference type="PROSITE" id="PS00070">
    <property type="entry name" value="ALDEHYDE_DEHYDR_CYS"/>
    <property type="match status" value="1"/>
</dbReference>
<dbReference type="GO" id="GO:0019545">
    <property type="term" value="P:L-arginine catabolic process to succinate"/>
    <property type="evidence" value="ECO:0007669"/>
    <property type="project" value="UniProtKB-UniRule"/>
</dbReference>
<dbReference type="InterPro" id="IPR029510">
    <property type="entry name" value="Ald_DH_CS_GLU"/>
</dbReference>
<keyword evidence="1 4" id="KW-0056">Arginine metabolism</keyword>
<dbReference type="SUPFAM" id="SSF53720">
    <property type="entry name" value="ALDH-like"/>
    <property type="match status" value="1"/>
</dbReference>
<evidence type="ECO:0000313" key="9">
    <source>
        <dbReference type="Proteomes" id="UP000281975"/>
    </source>
</evidence>
<evidence type="ECO:0000256" key="4">
    <source>
        <dbReference type="HAMAP-Rule" id="MF_01174"/>
    </source>
</evidence>
<evidence type="ECO:0000259" key="7">
    <source>
        <dbReference type="Pfam" id="PF00171"/>
    </source>
</evidence>
<evidence type="ECO:0000256" key="6">
    <source>
        <dbReference type="SAM" id="MobiDB-lite"/>
    </source>
</evidence>
<dbReference type="GO" id="GO:0043824">
    <property type="term" value="F:succinylglutamate-semialdehyde dehydrogenase activity"/>
    <property type="evidence" value="ECO:0007669"/>
    <property type="project" value="UniProtKB-EC"/>
</dbReference>
<dbReference type="InterPro" id="IPR016161">
    <property type="entry name" value="Ald_DH/histidinol_DH"/>
</dbReference>
<name>A0A420X088_9GAMM</name>
<evidence type="ECO:0000256" key="3">
    <source>
        <dbReference type="ARBA" id="ARBA00023027"/>
    </source>
</evidence>
<dbReference type="Proteomes" id="UP000281975">
    <property type="component" value="Unassembled WGS sequence"/>
</dbReference>
<dbReference type="InterPro" id="IPR015590">
    <property type="entry name" value="Aldehyde_DH_dom"/>
</dbReference>
<dbReference type="InterPro" id="IPR050740">
    <property type="entry name" value="Aldehyde_DH_Superfamily"/>
</dbReference>
<evidence type="ECO:0000256" key="2">
    <source>
        <dbReference type="ARBA" id="ARBA00023002"/>
    </source>
</evidence>
<dbReference type="PROSITE" id="PS00687">
    <property type="entry name" value="ALDEHYDE_DEHYDR_GLU"/>
    <property type="match status" value="1"/>
</dbReference>
<dbReference type="InterPro" id="IPR016162">
    <property type="entry name" value="Ald_DH_N"/>
</dbReference>
<protein>
    <recommendedName>
        <fullName evidence="4">N-succinylglutamate 5-semialdehyde dehydrogenase</fullName>
        <ecNumber evidence="4">1.2.1.71</ecNumber>
    </recommendedName>
    <alternativeName>
        <fullName evidence="4">Succinylglutamic semialdehyde dehydrogenase</fullName>
        <shortName evidence="4">SGSD</shortName>
    </alternativeName>
</protein>
<comment type="pathway">
    <text evidence="4">Amino-acid degradation; L-arginine degradation via AST pathway; L-glutamate and succinate from L-arginine: step 4/5.</text>
</comment>
<evidence type="ECO:0000256" key="5">
    <source>
        <dbReference type="PROSITE-ProRule" id="PRU10007"/>
    </source>
</evidence>
<dbReference type="Pfam" id="PF00171">
    <property type="entry name" value="Aldedh"/>
    <property type="match status" value="1"/>
</dbReference>
<evidence type="ECO:0000256" key="1">
    <source>
        <dbReference type="ARBA" id="ARBA00022503"/>
    </source>
</evidence>
<evidence type="ECO:0000313" key="8">
    <source>
        <dbReference type="EMBL" id="RKR06865.1"/>
    </source>
</evidence>
<reference evidence="8 9" key="1">
    <citation type="submission" date="2018-10" db="EMBL/GenBank/DDBJ databases">
        <title>Genomic Encyclopedia of Type Strains, Phase IV (KMG-IV): sequencing the most valuable type-strain genomes for metagenomic binning, comparative biology and taxonomic classification.</title>
        <authorList>
            <person name="Goeker M."/>
        </authorList>
    </citation>
    <scope>NUCLEOTIDE SEQUENCE [LARGE SCALE GENOMIC DNA]</scope>
    <source>
        <strain evidence="8 9">DSM 23229</strain>
    </source>
</reference>
<keyword evidence="9" id="KW-1185">Reference proteome</keyword>
<dbReference type="PANTHER" id="PTHR43353:SF5">
    <property type="entry name" value="SUCCINATE-SEMIALDEHYDE DEHYDROGENASE, MITOCHONDRIAL"/>
    <property type="match status" value="1"/>
</dbReference>
<dbReference type="FunFam" id="3.40.605.10:FF:000010">
    <property type="entry name" value="N-succinylglutamate 5-semialdehyde dehydrogenase"/>
    <property type="match status" value="1"/>
</dbReference>
<keyword evidence="3 4" id="KW-0520">NAD</keyword>
<dbReference type="UniPathway" id="UPA00185">
    <property type="reaction ID" value="UER00282"/>
</dbReference>
<dbReference type="PANTHER" id="PTHR43353">
    <property type="entry name" value="SUCCINATE-SEMIALDEHYDE DEHYDROGENASE, MITOCHONDRIAL"/>
    <property type="match status" value="1"/>
</dbReference>
<dbReference type="GO" id="GO:0019544">
    <property type="term" value="P:L-arginine catabolic process to L-glutamate"/>
    <property type="evidence" value="ECO:0007669"/>
    <property type="project" value="UniProtKB-UniRule"/>
</dbReference>
<dbReference type="InterPro" id="IPR016163">
    <property type="entry name" value="Ald_DH_C"/>
</dbReference>
<dbReference type="NCBIfam" id="TIGR03240">
    <property type="entry name" value="arg_catab_astD"/>
    <property type="match status" value="1"/>
</dbReference>
<feature type="domain" description="Aldehyde dehydrogenase" evidence="7">
    <location>
        <begin position="18"/>
        <end position="465"/>
    </location>
</feature>
<keyword evidence="2 4" id="KW-0560">Oxidoreductase</keyword>
<dbReference type="Gene3D" id="3.40.309.10">
    <property type="entry name" value="Aldehyde Dehydrogenase, Chain A, domain 2"/>
    <property type="match status" value="1"/>
</dbReference>
<proteinExistence type="inferred from homology"/>
<feature type="active site" evidence="4">
    <location>
        <position position="283"/>
    </location>
</feature>
<feature type="active site" evidence="4 5">
    <location>
        <position position="249"/>
    </location>
</feature>
<gene>
    <name evidence="4" type="primary">astD</name>
    <name evidence="8" type="ORF">C7446_0864</name>
</gene>
<dbReference type="EMBL" id="RBIN01000002">
    <property type="protein sequence ID" value="RKR06865.1"/>
    <property type="molecule type" value="Genomic_DNA"/>
</dbReference>
<dbReference type="InterPro" id="IPR016160">
    <property type="entry name" value="Ald_DH_CS_CYS"/>
</dbReference>